<evidence type="ECO:0000313" key="3">
    <source>
        <dbReference type="Proteomes" id="UP000197138"/>
    </source>
</evidence>
<sequence length="60" mass="6854">MEISVPILQSVALLLLFQLVLVSQPSLSRLKDQLLPKNPNIYHFSEIRATTISLSARRFF</sequence>
<protein>
    <submittedName>
        <fullName evidence="2">Uncharacterized protein</fullName>
    </submittedName>
</protein>
<proteinExistence type="predicted"/>
<dbReference type="EMBL" id="MTKT01002590">
    <property type="protein sequence ID" value="OWM77314.1"/>
    <property type="molecule type" value="Genomic_DNA"/>
</dbReference>
<feature type="signal peptide" evidence="1">
    <location>
        <begin position="1"/>
        <end position="22"/>
    </location>
</feature>
<keyword evidence="1" id="KW-0732">Signal</keyword>
<name>A0A218WX76_PUNGR</name>
<evidence type="ECO:0000313" key="2">
    <source>
        <dbReference type="EMBL" id="OWM77314.1"/>
    </source>
</evidence>
<gene>
    <name evidence="2" type="ORF">CDL15_Pgr028951</name>
</gene>
<dbReference type="Proteomes" id="UP000197138">
    <property type="component" value="Unassembled WGS sequence"/>
</dbReference>
<dbReference type="AlphaFoldDB" id="A0A218WX76"/>
<accession>A0A218WX76</accession>
<organism evidence="2 3">
    <name type="scientific">Punica granatum</name>
    <name type="common">Pomegranate</name>
    <dbReference type="NCBI Taxonomy" id="22663"/>
    <lineage>
        <taxon>Eukaryota</taxon>
        <taxon>Viridiplantae</taxon>
        <taxon>Streptophyta</taxon>
        <taxon>Embryophyta</taxon>
        <taxon>Tracheophyta</taxon>
        <taxon>Spermatophyta</taxon>
        <taxon>Magnoliopsida</taxon>
        <taxon>eudicotyledons</taxon>
        <taxon>Gunneridae</taxon>
        <taxon>Pentapetalae</taxon>
        <taxon>rosids</taxon>
        <taxon>malvids</taxon>
        <taxon>Myrtales</taxon>
        <taxon>Lythraceae</taxon>
        <taxon>Punica</taxon>
    </lineage>
</organism>
<reference evidence="3" key="1">
    <citation type="journal article" date="2017" name="Plant J.">
        <title>The pomegranate (Punica granatum L.) genome and the genomics of punicalagin biosynthesis.</title>
        <authorList>
            <person name="Qin G."/>
            <person name="Xu C."/>
            <person name="Ming R."/>
            <person name="Tang H."/>
            <person name="Guyot R."/>
            <person name="Kramer E.M."/>
            <person name="Hu Y."/>
            <person name="Yi X."/>
            <person name="Qi Y."/>
            <person name="Xu X."/>
            <person name="Gao Z."/>
            <person name="Pan H."/>
            <person name="Jian J."/>
            <person name="Tian Y."/>
            <person name="Yue Z."/>
            <person name="Xu Y."/>
        </authorList>
    </citation>
    <scope>NUCLEOTIDE SEQUENCE [LARGE SCALE GENOMIC DNA]</scope>
    <source>
        <strain evidence="3">cv. Dabenzi</strain>
    </source>
</reference>
<feature type="chain" id="PRO_5012442813" evidence="1">
    <location>
        <begin position="23"/>
        <end position="60"/>
    </location>
</feature>
<evidence type="ECO:0000256" key="1">
    <source>
        <dbReference type="SAM" id="SignalP"/>
    </source>
</evidence>
<comment type="caution">
    <text evidence="2">The sequence shown here is derived from an EMBL/GenBank/DDBJ whole genome shotgun (WGS) entry which is preliminary data.</text>
</comment>